<dbReference type="InterPro" id="IPR011001">
    <property type="entry name" value="Saposin-like"/>
</dbReference>
<feature type="binding site" evidence="13">
    <location>
        <position position="207"/>
    </location>
    <ligand>
        <name>Zn(2+)</name>
        <dbReference type="ChEBI" id="CHEBI:29105"/>
        <label>1</label>
    </ligand>
</feature>
<feature type="domain" description="Saposin B-type" evidence="16">
    <location>
        <begin position="82"/>
        <end position="169"/>
    </location>
</feature>
<dbReference type="InterPro" id="IPR008139">
    <property type="entry name" value="SaposinB_dom"/>
</dbReference>
<feature type="binding site" evidence="13">
    <location>
        <position position="282"/>
    </location>
    <ligand>
        <name>Zn(2+)</name>
        <dbReference type="ChEBI" id="CHEBI:29105"/>
        <label>1</label>
    </ligand>
</feature>
<dbReference type="PANTHER" id="PTHR10340">
    <property type="entry name" value="SPHINGOMYELIN PHOSPHODIESTERASE"/>
    <property type="match status" value="1"/>
</dbReference>
<feature type="binding site" evidence="13">
    <location>
        <position position="209"/>
    </location>
    <ligand>
        <name>Zn(2+)</name>
        <dbReference type="ChEBI" id="CHEBI:29105"/>
        <label>1</label>
    </ligand>
</feature>
<evidence type="ECO:0000256" key="2">
    <source>
        <dbReference type="ARBA" id="ARBA00008234"/>
    </source>
</evidence>
<feature type="disulfide bond" evidence="14">
    <location>
        <begin position="391"/>
        <end position="439"/>
    </location>
</feature>
<feature type="binding site" evidence="13">
    <location>
        <position position="282"/>
    </location>
    <ligand>
        <name>Zn(2+)</name>
        <dbReference type="ChEBI" id="CHEBI:29105"/>
        <label>2</label>
    </ligand>
</feature>
<keyword evidence="4 13" id="KW-0479">Metal-binding</keyword>
<evidence type="ECO:0000256" key="15">
    <source>
        <dbReference type="SAM" id="SignalP"/>
    </source>
</evidence>
<evidence type="ECO:0000256" key="10">
    <source>
        <dbReference type="ARBA" id="ARBA00023295"/>
    </source>
</evidence>
<sequence length="628" mass="71479">MKWFLFVCLFVAYFTDSHQLFPRYKKTQAELLKDAADLLVREIAKHQETGIETPIYKSLVKAFELPKELLKLEGPDVPIPRDDFMCALCNSVVGEFIDRRRIHGQSRDEIAAFVKEFCGALNIFPARVCDGAVEINADVFVHIIDSRPNVNADTMCAFVFQNLDCPADMSSFEWSLNINPNKPPLTGDKDTSVPNGPNDIKIVHISDPHYDPNYQQGTHAVCGEPSCCRSDQPLPPGTPASEAAGYWGDYRDCDSPFRAWQDSCQQIRRQHPDIDYVYFTGDIVDHGIWATSFDWNRQSISRVHQALRENFAGIPVYPAIGNHEAHPTNVFAPTTMTTNPQLSAQWLYDHLANEWSQWLPASALATVRHGGYYTVVVRPNFRIITLNNNECYTYNFWVLYDPQYGRTQLQWLHDTLLEAEASGQKVHIIGHIPSGSSDCFHVYAREYARIVERFWNTISGQFMGHTHSDQFTIFYAQSNPFQAVNVQWNGGSTTAFVDVNPNYKFMTADPTTLQINGMEAWVYNLTQANLTPQLYPSWFRQYDFKQEYGVSNLSPASLNALVGNMATNRQLLNRYWELTSNMADTALANGCEDSCLSNQLCQISRNVHGNHPRCDQLQIIFWASRNKE</sequence>
<keyword evidence="10 12" id="KW-0326">Glycosidase</keyword>
<dbReference type="GO" id="GO:0016798">
    <property type="term" value="F:hydrolase activity, acting on glycosyl bonds"/>
    <property type="evidence" value="ECO:0007669"/>
    <property type="project" value="UniProtKB-KW"/>
</dbReference>
<feature type="binding site" evidence="13">
    <location>
        <position position="322"/>
    </location>
    <ligand>
        <name>Zn(2+)</name>
        <dbReference type="ChEBI" id="CHEBI:29105"/>
        <label>2</label>
    </ligand>
</feature>
<comment type="cofactor">
    <cofactor evidence="13">
        <name>Zn(2+)</name>
        <dbReference type="ChEBI" id="CHEBI:29105"/>
    </cofactor>
    <text evidence="13">Binds 2 Zn(2+) ions per subunit.</text>
</comment>
<comment type="subcellular location">
    <subcellularLocation>
        <location evidence="1">Secreted</location>
    </subcellularLocation>
</comment>
<dbReference type="Pfam" id="PF00149">
    <property type="entry name" value="Metallophos"/>
    <property type="match status" value="1"/>
</dbReference>
<evidence type="ECO:0000256" key="11">
    <source>
        <dbReference type="ARBA" id="ARBA00047268"/>
    </source>
</evidence>
<dbReference type="GO" id="GO:0061750">
    <property type="term" value="F:acid sphingomyelin phosphodiesterase activity"/>
    <property type="evidence" value="ECO:0007669"/>
    <property type="project" value="TreeGrafter"/>
</dbReference>
<feature type="chain" id="PRO_5012363343" description="Sphingomyelin phosphodiesterase" evidence="15">
    <location>
        <begin position="20"/>
        <end position="628"/>
    </location>
</feature>
<dbReference type="InterPro" id="IPR011160">
    <property type="entry name" value="Sphingomy_PDE"/>
</dbReference>
<comment type="similarity">
    <text evidence="2 12">Belongs to the acid sphingomyelinase family.</text>
</comment>
<dbReference type="GO" id="GO:0046872">
    <property type="term" value="F:metal ion binding"/>
    <property type="evidence" value="ECO:0007669"/>
    <property type="project" value="UniProtKB-KW"/>
</dbReference>
<reference evidence="17" key="1">
    <citation type="submission" date="2016-12" db="EMBL/GenBank/DDBJ databases">
        <title>An insight into the sialome and mialome of the sand fly, Nyssomyia neivai.</title>
        <authorList>
            <person name="Sebastian V."/>
            <person name="Goulart T.M."/>
            <person name="Oliveira W."/>
            <person name="Calvo E."/>
            <person name="Oliveira L.F."/>
            <person name="Pinto M.C."/>
            <person name="Rosselino A.M."/>
            <person name="Ribeiro J.M."/>
        </authorList>
    </citation>
    <scope>NUCLEOTIDE SEQUENCE</scope>
</reference>
<dbReference type="GO" id="GO:0005615">
    <property type="term" value="C:extracellular space"/>
    <property type="evidence" value="ECO:0007669"/>
    <property type="project" value="TreeGrafter"/>
</dbReference>
<feature type="disulfide bond" evidence="14">
    <location>
        <begin position="118"/>
        <end position="129"/>
    </location>
</feature>
<keyword evidence="5 15" id="KW-0732">Signal</keyword>
<dbReference type="InterPro" id="IPR041805">
    <property type="entry name" value="ASMase/PPN1_MPP"/>
</dbReference>
<evidence type="ECO:0000256" key="12">
    <source>
        <dbReference type="PIRNR" id="PIRNR000948"/>
    </source>
</evidence>
<name>A0A1L8DQ45_9DIPT</name>
<evidence type="ECO:0000313" key="17">
    <source>
        <dbReference type="EMBL" id="JAV08460.1"/>
    </source>
</evidence>
<comment type="catalytic activity">
    <reaction evidence="11">
        <text>a sphingomyelin + H2O = phosphocholine + an N-acylsphing-4-enine + H(+)</text>
        <dbReference type="Rhea" id="RHEA:19253"/>
        <dbReference type="ChEBI" id="CHEBI:15377"/>
        <dbReference type="ChEBI" id="CHEBI:15378"/>
        <dbReference type="ChEBI" id="CHEBI:17636"/>
        <dbReference type="ChEBI" id="CHEBI:52639"/>
        <dbReference type="ChEBI" id="CHEBI:295975"/>
        <dbReference type="EC" id="3.1.4.12"/>
    </reaction>
    <physiologicalReaction direction="left-to-right" evidence="11">
        <dbReference type="Rhea" id="RHEA:19254"/>
    </physiologicalReaction>
</comment>
<feature type="disulfide bond" evidence="14">
    <location>
        <begin position="591"/>
        <end position="595"/>
    </location>
</feature>
<dbReference type="PIRSF" id="PIRSF000948">
    <property type="entry name" value="Sphingomy_PDE"/>
    <property type="match status" value="1"/>
</dbReference>
<organism evidence="17">
    <name type="scientific">Nyssomyia neivai</name>
    <dbReference type="NCBI Taxonomy" id="330878"/>
    <lineage>
        <taxon>Eukaryota</taxon>
        <taxon>Metazoa</taxon>
        <taxon>Ecdysozoa</taxon>
        <taxon>Arthropoda</taxon>
        <taxon>Hexapoda</taxon>
        <taxon>Insecta</taxon>
        <taxon>Pterygota</taxon>
        <taxon>Neoptera</taxon>
        <taxon>Endopterygota</taxon>
        <taxon>Diptera</taxon>
        <taxon>Nematocera</taxon>
        <taxon>Psychodoidea</taxon>
        <taxon>Psychodidae</taxon>
        <taxon>Nyssomyia</taxon>
    </lineage>
</organism>
<evidence type="ECO:0000256" key="7">
    <source>
        <dbReference type="ARBA" id="ARBA00022833"/>
    </source>
</evidence>
<feature type="disulfide bond" evidence="14">
    <location>
        <begin position="86"/>
        <end position="165"/>
    </location>
</feature>
<feature type="binding site" evidence="13">
    <location>
        <position position="431"/>
    </location>
    <ligand>
        <name>Zn(2+)</name>
        <dbReference type="ChEBI" id="CHEBI:29105"/>
        <label>2</label>
    </ligand>
</feature>
<dbReference type="EMBL" id="GFDF01005624">
    <property type="protein sequence ID" value="JAV08460.1"/>
    <property type="molecule type" value="Transcribed_RNA"/>
</dbReference>
<protein>
    <recommendedName>
        <fullName evidence="12">Sphingomyelin phosphodiesterase</fullName>
        <ecNumber evidence="12">3.1.4.12</ecNumber>
    </recommendedName>
</protein>
<dbReference type="AlphaFoldDB" id="A0A1L8DQ45"/>
<dbReference type="GO" id="GO:0005764">
    <property type="term" value="C:lysosome"/>
    <property type="evidence" value="ECO:0007669"/>
    <property type="project" value="TreeGrafter"/>
</dbReference>
<dbReference type="InterPro" id="IPR004843">
    <property type="entry name" value="Calcineurin-like_PHP"/>
</dbReference>
<keyword evidence="7 13" id="KW-0862">Zinc</keyword>
<keyword evidence="8 14" id="KW-1015">Disulfide bond</keyword>
<evidence type="ECO:0000259" key="16">
    <source>
        <dbReference type="PROSITE" id="PS50015"/>
    </source>
</evidence>
<accession>A0A1L8DQ45</accession>
<dbReference type="PANTHER" id="PTHR10340:SF29">
    <property type="entry name" value="SPHINGOMYELIN PHOSPHODIESTERASE"/>
    <property type="match status" value="1"/>
</dbReference>
<feature type="binding site" evidence="13">
    <location>
        <position position="465"/>
    </location>
    <ligand>
        <name>Zn(2+)</name>
        <dbReference type="ChEBI" id="CHEBI:29105"/>
        <label>2</label>
    </ligand>
</feature>
<feature type="disulfide bond" evidence="14">
    <location>
        <begin position="228"/>
        <end position="253"/>
    </location>
</feature>
<keyword evidence="6 12" id="KW-0378">Hydrolase</keyword>
<dbReference type="InterPro" id="IPR045473">
    <property type="entry name" value="ASM_C"/>
</dbReference>
<evidence type="ECO:0000256" key="9">
    <source>
        <dbReference type="ARBA" id="ARBA00023180"/>
    </source>
</evidence>
<dbReference type="GO" id="GO:0006685">
    <property type="term" value="P:sphingomyelin catabolic process"/>
    <property type="evidence" value="ECO:0007669"/>
    <property type="project" value="UniProtKB-UniRule"/>
</dbReference>
<dbReference type="GO" id="GO:0046513">
    <property type="term" value="P:ceramide biosynthetic process"/>
    <property type="evidence" value="ECO:0007669"/>
    <property type="project" value="TreeGrafter"/>
</dbReference>
<evidence type="ECO:0000256" key="14">
    <source>
        <dbReference type="PIRSR" id="PIRSR000948-2"/>
    </source>
</evidence>
<evidence type="ECO:0000256" key="6">
    <source>
        <dbReference type="ARBA" id="ARBA00022801"/>
    </source>
</evidence>
<feature type="binding site" evidence="13">
    <location>
        <position position="467"/>
    </location>
    <ligand>
        <name>Zn(2+)</name>
        <dbReference type="ChEBI" id="CHEBI:29105"/>
        <label>1</label>
    </ligand>
</feature>
<evidence type="ECO:0000256" key="13">
    <source>
        <dbReference type="PIRSR" id="PIRSR000948-1"/>
    </source>
</evidence>
<comment type="function">
    <text evidence="12">Converts sphingomyelin to ceramide.</text>
</comment>
<dbReference type="Gene3D" id="3.60.21.10">
    <property type="match status" value="1"/>
</dbReference>
<dbReference type="CDD" id="cd00842">
    <property type="entry name" value="MPP_ASMase"/>
    <property type="match status" value="1"/>
</dbReference>
<dbReference type="SUPFAM" id="SSF56300">
    <property type="entry name" value="Metallo-dependent phosphatases"/>
    <property type="match status" value="1"/>
</dbReference>
<evidence type="ECO:0000256" key="1">
    <source>
        <dbReference type="ARBA" id="ARBA00004613"/>
    </source>
</evidence>
<feature type="disulfide bond" evidence="14">
    <location>
        <begin position="222"/>
        <end position="227"/>
    </location>
</feature>
<dbReference type="SUPFAM" id="SSF47862">
    <property type="entry name" value="Saposin"/>
    <property type="match status" value="1"/>
</dbReference>
<dbReference type="PROSITE" id="PS50015">
    <property type="entry name" value="SAP_B"/>
    <property type="match status" value="1"/>
</dbReference>
<evidence type="ECO:0000256" key="3">
    <source>
        <dbReference type="ARBA" id="ARBA00022525"/>
    </source>
</evidence>
<evidence type="ECO:0000256" key="8">
    <source>
        <dbReference type="ARBA" id="ARBA00023157"/>
    </source>
</evidence>
<feature type="signal peptide" evidence="15">
    <location>
        <begin position="1"/>
        <end position="19"/>
    </location>
</feature>
<proteinExistence type="inferred from homology"/>
<keyword evidence="3" id="KW-0964">Secreted</keyword>
<evidence type="ECO:0000256" key="4">
    <source>
        <dbReference type="ARBA" id="ARBA00022723"/>
    </source>
</evidence>
<dbReference type="GO" id="GO:0016020">
    <property type="term" value="C:membrane"/>
    <property type="evidence" value="ECO:0007669"/>
    <property type="project" value="GOC"/>
</dbReference>
<dbReference type="Pfam" id="PF19272">
    <property type="entry name" value="ASMase_C"/>
    <property type="match status" value="1"/>
</dbReference>
<dbReference type="InterPro" id="IPR029052">
    <property type="entry name" value="Metallo-depent_PP-like"/>
</dbReference>
<dbReference type="EC" id="3.1.4.12" evidence="12"/>
<keyword evidence="9" id="KW-0325">Glycoprotein</keyword>
<evidence type="ECO:0000256" key="5">
    <source>
        <dbReference type="ARBA" id="ARBA00022729"/>
    </source>
</evidence>